<keyword evidence="2" id="KW-1185">Reference proteome</keyword>
<accession>A0A9W9D9Y2</accession>
<proteinExistence type="predicted"/>
<name>A0A9W9D9Y2_9PLEO</name>
<evidence type="ECO:0000313" key="1">
    <source>
        <dbReference type="EMBL" id="KAJ4409359.1"/>
    </source>
</evidence>
<organism evidence="1 2">
    <name type="scientific">Didymella pomorum</name>
    <dbReference type="NCBI Taxonomy" id="749634"/>
    <lineage>
        <taxon>Eukaryota</taxon>
        <taxon>Fungi</taxon>
        <taxon>Dikarya</taxon>
        <taxon>Ascomycota</taxon>
        <taxon>Pezizomycotina</taxon>
        <taxon>Dothideomycetes</taxon>
        <taxon>Pleosporomycetidae</taxon>
        <taxon>Pleosporales</taxon>
        <taxon>Pleosporineae</taxon>
        <taxon>Didymellaceae</taxon>
        <taxon>Didymella</taxon>
    </lineage>
</organism>
<comment type="caution">
    <text evidence="1">The sequence shown here is derived from an EMBL/GenBank/DDBJ whole genome shotgun (WGS) entry which is preliminary data.</text>
</comment>
<dbReference type="Proteomes" id="UP001140510">
    <property type="component" value="Unassembled WGS sequence"/>
</dbReference>
<reference evidence="1" key="1">
    <citation type="submission" date="2022-10" db="EMBL/GenBank/DDBJ databases">
        <title>Tapping the CABI collections for fungal endophytes: first genome assemblies for Collariella, Neodidymelliopsis, Ascochyta clinopodiicola, Didymella pomorum, Didymosphaeria variabile, Neocosmospora piperis and Neocucurbitaria cava.</title>
        <authorList>
            <person name="Hill R."/>
        </authorList>
    </citation>
    <scope>NUCLEOTIDE SEQUENCE</scope>
    <source>
        <strain evidence="1">IMI 355091</strain>
    </source>
</reference>
<dbReference type="AlphaFoldDB" id="A0A9W9D9Y2"/>
<sequence>MEEPPAEVKAKETMMTFDDWKTFMSEEKMEEAFDPFQDSMENAFNAKYKEFLGEDKFLIDEREEADLSAEVLIELPVKEAEVVPTEEADTWLVHEKTEEASLKLATPTQAVLCADFPSPNL</sequence>
<evidence type="ECO:0000313" key="2">
    <source>
        <dbReference type="Proteomes" id="UP001140510"/>
    </source>
</evidence>
<protein>
    <submittedName>
        <fullName evidence="1">Uncharacterized protein</fullName>
    </submittedName>
</protein>
<dbReference type="OrthoDB" id="3798768at2759"/>
<dbReference type="EMBL" id="JAPEVA010000012">
    <property type="protein sequence ID" value="KAJ4409359.1"/>
    <property type="molecule type" value="Genomic_DNA"/>
</dbReference>
<gene>
    <name evidence="1" type="ORF">N0V91_002715</name>
</gene>